<dbReference type="PANTHER" id="PTHR33398:SF1">
    <property type="entry name" value="SMALL RIBOSOMAL SUBUNIT PROTEIN BS20C"/>
    <property type="match status" value="1"/>
</dbReference>
<dbReference type="InterPro" id="IPR036510">
    <property type="entry name" value="Ribosomal_bS20_sf"/>
</dbReference>
<dbReference type="NCBIfam" id="TIGR00029">
    <property type="entry name" value="S20"/>
    <property type="match status" value="1"/>
</dbReference>
<dbReference type="EMBL" id="JH611165">
    <property type="protein sequence ID" value="EJP73554.1"/>
    <property type="molecule type" value="Genomic_DNA"/>
</dbReference>
<dbReference type="GO" id="GO:0005829">
    <property type="term" value="C:cytosol"/>
    <property type="evidence" value="ECO:0007669"/>
    <property type="project" value="TreeGrafter"/>
</dbReference>
<gene>
    <name evidence="8 9" type="primary">rpsT</name>
    <name evidence="9" type="ORF">NT02SARS_0209</name>
</gene>
<evidence type="ECO:0000313" key="9">
    <source>
        <dbReference type="EMBL" id="EJP73554.1"/>
    </source>
</evidence>
<keyword evidence="6 8" id="KW-0687">Ribonucleoprotein</keyword>
<organism evidence="9 10">
    <name type="scientific">SAR86 cluster bacterium SAR86B</name>
    <dbReference type="NCBI Taxonomy" id="1123867"/>
    <lineage>
        <taxon>Bacteria</taxon>
        <taxon>Pseudomonadati</taxon>
        <taxon>Pseudomonadota</taxon>
        <taxon>Gammaproteobacteria</taxon>
        <taxon>SAR86 cluster</taxon>
    </lineage>
</organism>
<dbReference type="GO" id="GO:0070181">
    <property type="term" value="F:small ribosomal subunit rRNA binding"/>
    <property type="evidence" value="ECO:0007669"/>
    <property type="project" value="TreeGrafter"/>
</dbReference>
<dbReference type="FunFam" id="1.20.58.110:FF:000001">
    <property type="entry name" value="30S ribosomal protein S20"/>
    <property type="match status" value="1"/>
</dbReference>
<comment type="function">
    <text evidence="1 8">Binds directly to 16S ribosomal RNA.</text>
</comment>
<evidence type="ECO:0000256" key="3">
    <source>
        <dbReference type="ARBA" id="ARBA00022730"/>
    </source>
</evidence>
<evidence type="ECO:0000313" key="10">
    <source>
        <dbReference type="Proteomes" id="UP000010116"/>
    </source>
</evidence>
<reference evidence="9 10" key="1">
    <citation type="journal article" date="2012" name="ISME J.">
        <title>Genomic insights to SAR86, an abundant and uncultivated marine bacterial lineage.</title>
        <authorList>
            <person name="Dupont C.L."/>
            <person name="Rusch D.B."/>
            <person name="Yooseph S."/>
            <person name="Lombardo M.J."/>
            <person name="Richter R.A."/>
            <person name="Valas R."/>
            <person name="Novotny M."/>
            <person name="Yee-Greenbaum J."/>
            <person name="Selengut J.D."/>
            <person name="Haft D.H."/>
            <person name="Halpern A.L."/>
            <person name="Lasken R.S."/>
            <person name="Nealson K."/>
            <person name="Friedman R."/>
            <person name="Venter J.C."/>
        </authorList>
    </citation>
    <scope>NUCLEOTIDE SEQUENCE [LARGE SCALE GENOMIC DNA]</scope>
</reference>
<dbReference type="SUPFAM" id="SSF46992">
    <property type="entry name" value="Ribosomal protein S20"/>
    <property type="match status" value="1"/>
</dbReference>
<evidence type="ECO:0000256" key="5">
    <source>
        <dbReference type="ARBA" id="ARBA00022980"/>
    </source>
</evidence>
<keyword evidence="5 8" id="KW-0689">Ribosomal protein</keyword>
<dbReference type="Proteomes" id="UP000010116">
    <property type="component" value="Unassembled WGS sequence"/>
</dbReference>
<comment type="similarity">
    <text evidence="2 8">Belongs to the bacterial ribosomal protein bS20 family.</text>
</comment>
<dbReference type="HAMAP" id="MF_00500">
    <property type="entry name" value="Ribosomal_bS20"/>
    <property type="match status" value="1"/>
</dbReference>
<dbReference type="InterPro" id="IPR002583">
    <property type="entry name" value="Ribosomal_bS20"/>
</dbReference>
<accession>J4KSZ3</accession>
<dbReference type="AlphaFoldDB" id="J4KSZ3"/>
<evidence type="ECO:0000256" key="6">
    <source>
        <dbReference type="ARBA" id="ARBA00023274"/>
    </source>
</evidence>
<keyword evidence="3 8" id="KW-0699">rRNA-binding</keyword>
<evidence type="ECO:0000256" key="7">
    <source>
        <dbReference type="ARBA" id="ARBA00035136"/>
    </source>
</evidence>
<dbReference type="PANTHER" id="PTHR33398">
    <property type="entry name" value="30S RIBOSOMAL PROTEIN S20"/>
    <property type="match status" value="1"/>
</dbReference>
<dbReference type="Gene3D" id="1.20.58.110">
    <property type="entry name" value="Ribosomal protein S20"/>
    <property type="match status" value="1"/>
</dbReference>
<proteinExistence type="inferred from homology"/>
<dbReference type="GO" id="GO:0003735">
    <property type="term" value="F:structural constituent of ribosome"/>
    <property type="evidence" value="ECO:0007669"/>
    <property type="project" value="InterPro"/>
</dbReference>
<dbReference type="Pfam" id="PF01649">
    <property type="entry name" value="Ribosomal_S20p"/>
    <property type="match status" value="1"/>
</dbReference>
<evidence type="ECO:0000256" key="1">
    <source>
        <dbReference type="ARBA" id="ARBA00003134"/>
    </source>
</evidence>
<evidence type="ECO:0000256" key="2">
    <source>
        <dbReference type="ARBA" id="ARBA00007634"/>
    </source>
</evidence>
<dbReference type="HOGENOM" id="CLU_160655_4_0_6"/>
<evidence type="ECO:0000256" key="8">
    <source>
        <dbReference type="HAMAP-Rule" id="MF_00500"/>
    </source>
</evidence>
<protein>
    <recommendedName>
        <fullName evidence="7 8">Small ribosomal subunit protein bS20</fullName>
    </recommendedName>
</protein>
<dbReference type="GO" id="GO:0015935">
    <property type="term" value="C:small ribosomal subunit"/>
    <property type="evidence" value="ECO:0007669"/>
    <property type="project" value="TreeGrafter"/>
</dbReference>
<dbReference type="GO" id="GO:0006412">
    <property type="term" value="P:translation"/>
    <property type="evidence" value="ECO:0007669"/>
    <property type="project" value="UniProtKB-UniRule"/>
</dbReference>
<sequence>MANSKQATKRAKQNITRYKLKHAQRSKIRTAIKAVRSSIDANNSEEALVAFKNAEKVIDTHANKNVIHKNTAARYKSRLVQAIKKIS</sequence>
<name>J4KSZ3_9GAMM</name>
<evidence type="ECO:0000256" key="4">
    <source>
        <dbReference type="ARBA" id="ARBA00022884"/>
    </source>
</evidence>
<keyword evidence="4 8" id="KW-0694">RNA-binding</keyword>